<dbReference type="eggNOG" id="COG0438">
    <property type="taxonomic scope" value="Bacteria"/>
</dbReference>
<reference evidence="1 2" key="1">
    <citation type="journal article" date="2009" name="Genome Res.">
        <title>Whole genome sequence of Desulfovibrio magneticus strain RS-1 revealed common gene clusters in magnetotactic bacteria.</title>
        <authorList>
            <person name="Nakazawa H."/>
            <person name="Arakaki A."/>
            <person name="Narita-Yamada S."/>
            <person name="Yashiro I."/>
            <person name="Jinno K."/>
            <person name="Aoki N."/>
            <person name="Tsuruyama A."/>
            <person name="Okamura Y."/>
            <person name="Tanikawa S."/>
            <person name="Fujita N."/>
            <person name="Takeyama H."/>
            <person name="Matsunaga T."/>
        </authorList>
    </citation>
    <scope>NUCLEOTIDE SEQUENCE [LARGE SCALE GENOMIC DNA]</scope>
    <source>
        <strain evidence="2">ATCC 700980 / DSM 13731 / RS-1</strain>
    </source>
</reference>
<name>C4XHC3_SOLM1</name>
<dbReference type="EMBL" id="AP010904">
    <property type="protein sequence ID" value="BAH73891.1"/>
    <property type="molecule type" value="Genomic_DNA"/>
</dbReference>
<proteinExistence type="predicted"/>
<dbReference type="AlphaFoldDB" id="C4XHC3"/>
<dbReference type="OrthoDB" id="9787654at2"/>
<dbReference type="RefSeq" id="WP_012749974.1">
    <property type="nucleotide sequence ID" value="NC_012796.1"/>
</dbReference>
<dbReference type="KEGG" id="dma:DMR_04000"/>
<evidence type="ECO:0000313" key="1">
    <source>
        <dbReference type="EMBL" id="BAH73891.1"/>
    </source>
</evidence>
<evidence type="ECO:0000313" key="2">
    <source>
        <dbReference type="Proteomes" id="UP000009071"/>
    </source>
</evidence>
<protein>
    <recommendedName>
        <fullName evidence="3">Glycosyltransferase</fullName>
    </recommendedName>
</protein>
<dbReference type="Proteomes" id="UP000009071">
    <property type="component" value="Chromosome"/>
</dbReference>
<dbReference type="HOGENOM" id="CLU_911297_0_0_7"/>
<sequence>MPVTASLAVSFVVDAQPKFRLQAFNLLATLLGSGTVTPQAVQVHLVGEHPPDFVRFLAGLSVVAVPTKPYGAAASPYCNKLTQLRSKALAGADHVALLDADVAVTGDLSRELPGPGARGKIVDTAAPPLPLLLALLRAAGLPRDAATAPAGFGPGQTLAANLNGGVTLFDRETLAAVGPHWLKWTHFTLENARLLGPYAKHADQVGLALALIDLGLPPGHLPDRLNFPTHLRPASYRPEHDQDAAILHYHHRLDDDGCLTPLGLPRIDAAQARANALIRDFQLRHGRQAGLDALLADWRRSRSRA</sequence>
<evidence type="ECO:0008006" key="3">
    <source>
        <dbReference type="Google" id="ProtNLM"/>
    </source>
</evidence>
<gene>
    <name evidence="1" type="ordered locus">DMR_04000</name>
</gene>
<keyword evidence="2" id="KW-1185">Reference proteome</keyword>
<dbReference type="STRING" id="573370.DMR_04000"/>
<accession>C4XHC3</accession>
<organism evidence="1 2">
    <name type="scientific">Solidesulfovibrio magneticus (strain ATCC 700980 / DSM 13731 / RS-1)</name>
    <name type="common">Desulfovibrio magneticus</name>
    <dbReference type="NCBI Taxonomy" id="573370"/>
    <lineage>
        <taxon>Bacteria</taxon>
        <taxon>Pseudomonadati</taxon>
        <taxon>Thermodesulfobacteriota</taxon>
        <taxon>Desulfovibrionia</taxon>
        <taxon>Desulfovibrionales</taxon>
        <taxon>Desulfovibrionaceae</taxon>
        <taxon>Solidesulfovibrio</taxon>
    </lineage>
</organism>